<organism evidence="1 2">
    <name type="scientific">Runella defluvii</name>
    <dbReference type="NCBI Taxonomy" id="370973"/>
    <lineage>
        <taxon>Bacteria</taxon>
        <taxon>Pseudomonadati</taxon>
        <taxon>Bacteroidota</taxon>
        <taxon>Cytophagia</taxon>
        <taxon>Cytophagales</taxon>
        <taxon>Spirosomataceae</taxon>
        <taxon>Runella</taxon>
    </lineage>
</organism>
<keyword evidence="2" id="KW-1185">Reference proteome</keyword>
<dbReference type="Gene3D" id="3.90.930.1">
    <property type="match status" value="1"/>
</dbReference>
<dbReference type="Proteomes" id="UP000541352">
    <property type="component" value="Unassembled WGS sequence"/>
</dbReference>
<dbReference type="SUPFAM" id="SSF82185">
    <property type="entry name" value="Histone H3 K4-specific methyltransferase SET7/9 N-terminal domain"/>
    <property type="match status" value="1"/>
</dbReference>
<comment type="caution">
    <text evidence="1">The sequence shown here is derived from an EMBL/GenBank/DDBJ whole genome shotgun (WGS) entry which is preliminary data.</text>
</comment>
<accession>A0A7W6ETB7</accession>
<dbReference type="RefSeq" id="WP_183979312.1">
    <property type="nucleotide sequence ID" value="NZ_JACIBY010000018.1"/>
</dbReference>
<protein>
    <recommendedName>
        <fullName evidence="3">MORN repeat variant</fullName>
    </recommendedName>
</protein>
<sequence>MGKKVSLLLVILWGITLQAIQASFPDSLQRAVIRREFVDHDEELTFHDRKKRFATLKTYNKEGVLLTETNFKDYQAGIRQGFSKGYYPTGQLYWIADYRNNDLWGEMRVYHENGELKRRETHWAGLRKEKHCYNENGEEIDFYPFSEVATFPGGDYAFQAYLRSKLKDIHVGSEMSMFTFELLVQADSVAVLHQFSKSEKVTLTRIAEIIKDMPKWLPAHFDKVPHDDIVIVNLVFKRGMVYLSNLALDFAGAYRKQVQPFATPVMPPLQTLRRR</sequence>
<name>A0A7W6ETB7_9BACT</name>
<evidence type="ECO:0008006" key="3">
    <source>
        <dbReference type="Google" id="ProtNLM"/>
    </source>
</evidence>
<reference evidence="1 2" key="1">
    <citation type="submission" date="2020-08" db="EMBL/GenBank/DDBJ databases">
        <title>Genomic Encyclopedia of Type Strains, Phase IV (KMG-IV): sequencing the most valuable type-strain genomes for metagenomic binning, comparative biology and taxonomic classification.</title>
        <authorList>
            <person name="Goeker M."/>
        </authorList>
    </citation>
    <scope>NUCLEOTIDE SEQUENCE [LARGE SCALE GENOMIC DNA]</scope>
    <source>
        <strain evidence="1 2">DSM 17976</strain>
    </source>
</reference>
<gene>
    <name evidence="1" type="ORF">FHS57_005586</name>
</gene>
<evidence type="ECO:0000313" key="1">
    <source>
        <dbReference type="EMBL" id="MBB3841558.1"/>
    </source>
</evidence>
<dbReference type="AlphaFoldDB" id="A0A7W6ETB7"/>
<dbReference type="EMBL" id="JACIBY010000018">
    <property type="protein sequence ID" value="MBB3841558.1"/>
    <property type="molecule type" value="Genomic_DNA"/>
</dbReference>
<proteinExistence type="predicted"/>
<evidence type="ECO:0000313" key="2">
    <source>
        <dbReference type="Proteomes" id="UP000541352"/>
    </source>
</evidence>